<protein>
    <recommendedName>
        <fullName evidence="6">Pentatricopeptide repeat-containing protein, chloroplastic</fullName>
    </recommendedName>
</protein>
<evidence type="ECO:0000256" key="1">
    <source>
        <dbReference type="ARBA" id="ARBA00022737"/>
    </source>
</evidence>
<evidence type="ECO:0000256" key="3">
    <source>
        <dbReference type="SAM" id="Coils"/>
    </source>
</evidence>
<gene>
    <name evidence="4" type="ORF">SNAT2548_LOCUS11911</name>
</gene>
<keyword evidence="3" id="KW-0175">Coiled coil</keyword>
<dbReference type="InterPro" id="IPR016088">
    <property type="entry name" value="Chalcone_isomerase_3-sand"/>
</dbReference>
<accession>A0A812LQE6</accession>
<dbReference type="AlphaFoldDB" id="A0A812LQE6"/>
<organism evidence="4 5">
    <name type="scientific">Symbiodinium natans</name>
    <dbReference type="NCBI Taxonomy" id="878477"/>
    <lineage>
        <taxon>Eukaryota</taxon>
        <taxon>Sar</taxon>
        <taxon>Alveolata</taxon>
        <taxon>Dinophyceae</taxon>
        <taxon>Suessiales</taxon>
        <taxon>Symbiodiniaceae</taxon>
        <taxon>Symbiodinium</taxon>
    </lineage>
</organism>
<dbReference type="InterPro" id="IPR011990">
    <property type="entry name" value="TPR-like_helical_dom_sf"/>
</dbReference>
<sequence length="1092" mass="118853">MWASPSKELSRLALACRKKAGAWQEAVSFLAAMQGMKEMPDQRAWGALISACAAGKAWPVSLALLEEAAGSKSNHTDISPPVADTMMFNDTMAGAMRQKQWPAVLALFQRLHDAPAGSPRPNVATYSLALKACEQGSQWPAGFGLLGQMRDEAVHPNTVTYNTFISLCTQGLRWADGVAALHQLQQEGLRPTAITYGSLIAACGKCSEPLKALKFLKEMEAAKVQPSVPAVTAAIRACEQGGLWQEAFRLFGRLKTEEGLPPDLTAYNATLSASEKGAKWDEALEVLKELEEGADTSGRLQVKPPKPDAISYNAIITACGNGMRWDLSLMFLQRLRDQAAPGVSADVISFNATAAACERASQWLRALALLGDLLEDGIQRLGLHCQIRGSCTVLLAAARADVWPKALVLQVFLLTTSAFRVWSLAVLRDDGIIREASTGVSFPSHVKKSQKLVASGVRRKFGKIKVYAMALYLEESSKLWEAPSVDLRKILEAQLASERERCDKAKRKVRQLLAKISERDRKIANLSSKLEAEVASRKSGGYGAVNGQQAEAVDLARQRAEIVAQLEDHLAQMRQDLLESEYEIQELESRQASKEEELSVLAIADRSPERMQAMAMIGLQIQEKKRFGTEMAHKIQALERQVHEQRAVIVELLSGKPRRATAEPSVRPRAMQMPNALEAFLDAAGPSEARLISQRPALLSAFAESQELTDGAIEGCSEEERVQILSLFTAWATVSTSALHVSDLQLSDEEVEEMVGTLESCEEVKEWEMTRCRCSESAMRKLLGHFASQPLLRLGLSYNALGLQGARLLAEAAAAGGWQRSLGCLSLEMNGLGDAGCKQVASLVKQHLPALSVLELGWNEVTPASAPDLAQLLQAPDPLGDAPGLPVLLRRLGLAGNSLSSAASGLVMAALSDPSREMELDLSMNHVDAKALRDVAEWARARRVPEVAEVQVHLTVSLEWNSIDDPQAVRHLADALSNGKLMVAEAGQPLIQLANNELLDLPLSKACQKPLACWQVLRSFLLALTQGPTLKRGSKLQFDFEKAGVKVHIGDKYAVDVKSNVLTRAFLSIYLDKHAVAPDFRHAVFQGCRISD</sequence>
<evidence type="ECO:0000313" key="4">
    <source>
        <dbReference type="EMBL" id="CAE7247683.1"/>
    </source>
</evidence>
<dbReference type="Pfam" id="PF13812">
    <property type="entry name" value="PPR_3"/>
    <property type="match status" value="1"/>
</dbReference>
<dbReference type="SUPFAM" id="SSF52047">
    <property type="entry name" value="RNI-like"/>
    <property type="match status" value="1"/>
</dbReference>
<dbReference type="PANTHER" id="PTHR47932">
    <property type="entry name" value="ATPASE EXPRESSION PROTEIN 3"/>
    <property type="match status" value="1"/>
</dbReference>
<keyword evidence="1" id="KW-0677">Repeat</keyword>
<feature type="coiled-coil region" evidence="3">
    <location>
        <begin position="488"/>
        <end position="522"/>
    </location>
</feature>
<feature type="coiled-coil region" evidence="3">
    <location>
        <begin position="563"/>
        <end position="604"/>
    </location>
</feature>
<dbReference type="Proteomes" id="UP000604046">
    <property type="component" value="Unassembled WGS sequence"/>
</dbReference>
<dbReference type="OrthoDB" id="441749at2759"/>
<dbReference type="Gene3D" id="1.25.40.10">
    <property type="entry name" value="Tetratricopeptide repeat domain"/>
    <property type="match status" value="3"/>
</dbReference>
<dbReference type="EMBL" id="CAJNDS010001112">
    <property type="protein sequence ID" value="CAE7247683.1"/>
    <property type="molecule type" value="Genomic_DNA"/>
</dbReference>
<dbReference type="InterPro" id="IPR002885">
    <property type="entry name" value="PPR_rpt"/>
</dbReference>
<keyword evidence="5" id="KW-1185">Reference proteome</keyword>
<dbReference type="Pfam" id="PF01535">
    <property type="entry name" value="PPR"/>
    <property type="match status" value="2"/>
</dbReference>
<feature type="repeat" description="PPR" evidence="2">
    <location>
        <begin position="192"/>
        <end position="226"/>
    </location>
</feature>
<dbReference type="PROSITE" id="PS51375">
    <property type="entry name" value="PPR"/>
    <property type="match status" value="2"/>
</dbReference>
<proteinExistence type="predicted"/>
<reference evidence="4" key="1">
    <citation type="submission" date="2021-02" db="EMBL/GenBank/DDBJ databases">
        <authorList>
            <person name="Dougan E. K."/>
            <person name="Rhodes N."/>
            <person name="Thang M."/>
            <person name="Chan C."/>
        </authorList>
    </citation>
    <scope>NUCLEOTIDE SEQUENCE</scope>
</reference>
<dbReference type="InterPro" id="IPR032675">
    <property type="entry name" value="LRR_dom_sf"/>
</dbReference>
<dbReference type="SMART" id="SM00368">
    <property type="entry name" value="LRR_RI"/>
    <property type="match status" value="4"/>
</dbReference>
<feature type="repeat" description="PPR" evidence="2">
    <location>
        <begin position="157"/>
        <end position="191"/>
    </location>
</feature>
<comment type="caution">
    <text evidence="4">The sequence shown here is derived from an EMBL/GenBank/DDBJ whole genome shotgun (WGS) entry which is preliminary data.</text>
</comment>
<evidence type="ECO:0000313" key="5">
    <source>
        <dbReference type="Proteomes" id="UP000604046"/>
    </source>
</evidence>
<dbReference type="PANTHER" id="PTHR47932:SF44">
    <property type="entry name" value="MIOREX COMPLEX COMPONENT 1"/>
    <property type="match status" value="1"/>
</dbReference>
<evidence type="ECO:0000256" key="2">
    <source>
        <dbReference type="PROSITE-ProRule" id="PRU00708"/>
    </source>
</evidence>
<dbReference type="Gene3D" id="3.50.70.10">
    <property type="match status" value="1"/>
</dbReference>
<name>A0A812LQE6_9DINO</name>
<dbReference type="Gene3D" id="3.80.10.10">
    <property type="entry name" value="Ribonuclease Inhibitor"/>
    <property type="match status" value="1"/>
</dbReference>
<dbReference type="NCBIfam" id="TIGR00756">
    <property type="entry name" value="PPR"/>
    <property type="match status" value="1"/>
</dbReference>
<evidence type="ECO:0008006" key="6">
    <source>
        <dbReference type="Google" id="ProtNLM"/>
    </source>
</evidence>